<organism evidence="1 2">
    <name type="scientific">Clostridium zeae</name>
    <dbReference type="NCBI Taxonomy" id="2759022"/>
    <lineage>
        <taxon>Bacteria</taxon>
        <taxon>Bacillati</taxon>
        <taxon>Bacillota</taxon>
        <taxon>Clostridia</taxon>
        <taxon>Eubacteriales</taxon>
        <taxon>Clostridiaceae</taxon>
        <taxon>Clostridium</taxon>
    </lineage>
</organism>
<dbReference type="EMBL" id="BMBA01000004">
    <property type="protein sequence ID" value="GFZ33011.1"/>
    <property type="molecule type" value="Genomic_DNA"/>
</dbReference>
<protein>
    <recommendedName>
        <fullName evidence="3">Acyltransferase</fullName>
    </recommendedName>
</protein>
<accession>A0ABQ1EE19</accession>
<name>A0ABQ1EE19_9CLOT</name>
<sequence>MLKKYIDNIRWFIFMFKNISLSIPKTVYFNFNYFKFRDAIKFPVHIHYKVKLCDTEGSIVLMSKPKFRSVAIGFPYISALPQDISRWNVTGKVFFGENIYIGAGSVVDVSGEGELHIGSNFCCGGGSTIICCKKIKFGDGCIVSWENLFLDTDYHKIYSLETDEIINEPKEISFGNKVWIGCRCTFIKGAKVGNSCIVGANSFINNEIKGDNIMVGGNPVRILKERVRWEP</sequence>
<evidence type="ECO:0008006" key="3">
    <source>
        <dbReference type="Google" id="ProtNLM"/>
    </source>
</evidence>
<dbReference type="PANTHER" id="PTHR23416">
    <property type="entry name" value="SIALIC ACID SYNTHASE-RELATED"/>
    <property type="match status" value="1"/>
</dbReference>
<dbReference type="RefSeq" id="WP_206871257.1">
    <property type="nucleotide sequence ID" value="NZ_BMBA01000004.1"/>
</dbReference>
<evidence type="ECO:0000313" key="1">
    <source>
        <dbReference type="EMBL" id="GFZ33011.1"/>
    </source>
</evidence>
<evidence type="ECO:0000313" key="2">
    <source>
        <dbReference type="Proteomes" id="UP000663802"/>
    </source>
</evidence>
<keyword evidence="2" id="KW-1185">Reference proteome</keyword>
<proteinExistence type="predicted"/>
<dbReference type="SUPFAM" id="SSF51161">
    <property type="entry name" value="Trimeric LpxA-like enzymes"/>
    <property type="match status" value="1"/>
</dbReference>
<reference evidence="1 2" key="1">
    <citation type="journal article" date="2021" name="Int. J. Syst. Evol. Microbiol.">
        <title>Clostridium zeae sp. nov., isolated from corn silage.</title>
        <authorList>
            <person name="Kobayashi H."/>
            <person name="Tanizawa Y."/>
            <person name="Yagura M."/>
            <person name="Sakamoto M."/>
            <person name="Ohkuma M."/>
            <person name="Tohno M."/>
        </authorList>
    </citation>
    <scope>NUCLEOTIDE SEQUENCE [LARGE SCALE GENOMIC DNA]</scope>
    <source>
        <strain evidence="1 2">CSC2</strain>
    </source>
</reference>
<dbReference type="Gene3D" id="2.160.10.10">
    <property type="entry name" value="Hexapeptide repeat proteins"/>
    <property type="match status" value="1"/>
</dbReference>
<dbReference type="InterPro" id="IPR051159">
    <property type="entry name" value="Hexapeptide_acetyltransf"/>
</dbReference>
<dbReference type="Proteomes" id="UP000663802">
    <property type="component" value="Unassembled WGS sequence"/>
</dbReference>
<dbReference type="InterPro" id="IPR011004">
    <property type="entry name" value="Trimer_LpxA-like_sf"/>
</dbReference>
<gene>
    <name evidence="1" type="ORF">CSC2_35370</name>
</gene>
<comment type="caution">
    <text evidence="1">The sequence shown here is derived from an EMBL/GenBank/DDBJ whole genome shotgun (WGS) entry which is preliminary data.</text>
</comment>